<evidence type="ECO:0000256" key="1">
    <source>
        <dbReference type="ARBA" id="ARBA00004651"/>
    </source>
</evidence>
<comment type="subcellular location">
    <subcellularLocation>
        <location evidence="1">Cell membrane</location>
        <topology evidence="1">Multi-pass membrane protein</topology>
    </subcellularLocation>
</comment>
<keyword evidence="2" id="KW-1003">Cell membrane</keyword>
<keyword evidence="8" id="KW-1185">Reference proteome</keyword>
<feature type="transmembrane region" description="Helical" evidence="6">
    <location>
        <begin position="121"/>
        <end position="141"/>
    </location>
</feature>
<dbReference type="GO" id="GO:0005886">
    <property type="term" value="C:plasma membrane"/>
    <property type="evidence" value="ECO:0007669"/>
    <property type="project" value="UniProtKB-SubCell"/>
</dbReference>
<sequence length="470" mass="50313">MSNKEKKKITSMKAPNPILILVAIVLFCAVATYIVPAGVFDRIADPSTGRMIVDPNSFHYVEQNPVKLFDIFKSLTLGLQKSSDVIFFLFIIGGAFGIMDATGAIRSGMGNMVKKMAGKELFLIPVCMLIFGMGSCFAANYEEFLVFVPLIIPICIAMGFDSLTAMGIVFGAAGAGYAGGCTNAFTVGVAQSISGLPMFSGIGLRFAAFVALLGVSIVYVMFRAVRVKKNPMSSAMYEIDHRREDAIDLSSVPALTKRHILVLIIFVGGIIGMVVGVLEFGFYIDELAALFLVVGILAGVCGGLTPNQIVDEFLKGCNNLLFANVMIGLCSATTIIMTDANIMDTIIHALAQTLVGLPPMLTACGMFVVQDLINLLVPSGSGQAAITMPIMAPLADLIGVTRQTAVLAFQFGDSFTNVITPTGGTIMAALAMAKVPYSKWFRYLIPLFFLWWLVAFAFLIYATISGYGPF</sequence>
<feature type="transmembrane region" description="Helical" evidence="6">
    <location>
        <begin position="317"/>
        <end position="337"/>
    </location>
</feature>
<name>A0A8J6J1H5_9FIRM</name>
<feature type="transmembrane region" description="Helical" evidence="6">
    <location>
        <begin position="202"/>
        <end position="222"/>
    </location>
</feature>
<evidence type="ECO:0000256" key="6">
    <source>
        <dbReference type="SAM" id="Phobius"/>
    </source>
</evidence>
<dbReference type="RefSeq" id="WP_186877351.1">
    <property type="nucleotide sequence ID" value="NZ_JACOPN010000001.1"/>
</dbReference>
<dbReference type="Proteomes" id="UP000602260">
    <property type="component" value="Unassembled WGS sequence"/>
</dbReference>
<feature type="transmembrane region" description="Helical" evidence="6">
    <location>
        <begin position="349"/>
        <end position="369"/>
    </location>
</feature>
<feature type="transmembrane region" description="Helical" evidence="6">
    <location>
        <begin position="177"/>
        <end position="196"/>
    </location>
</feature>
<comment type="caution">
    <text evidence="7">The sequence shown here is derived from an EMBL/GenBank/DDBJ whole genome shotgun (WGS) entry which is preliminary data.</text>
</comment>
<feature type="transmembrane region" description="Helical" evidence="6">
    <location>
        <begin position="287"/>
        <end position="305"/>
    </location>
</feature>
<accession>A0A8J6J1H5</accession>
<dbReference type="EMBL" id="JACOPN010000001">
    <property type="protein sequence ID" value="MBC5715806.1"/>
    <property type="molecule type" value="Genomic_DNA"/>
</dbReference>
<feature type="transmembrane region" description="Helical" evidence="6">
    <location>
        <begin position="85"/>
        <end position="109"/>
    </location>
</feature>
<organism evidence="7 8">
    <name type="scientific">Flintibacter faecis</name>
    <dbReference type="NCBI Taxonomy" id="2763047"/>
    <lineage>
        <taxon>Bacteria</taxon>
        <taxon>Bacillati</taxon>
        <taxon>Bacillota</taxon>
        <taxon>Clostridia</taxon>
        <taxon>Eubacteriales</taxon>
        <taxon>Flintibacter</taxon>
    </lineage>
</organism>
<evidence type="ECO:0000256" key="4">
    <source>
        <dbReference type="ARBA" id="ARBA00022989"/>
    </source>
</evidence>
<dbReference type="Pfam" id="PF03606">
    <property type="entry name" value="DcuC"/>
    <property type="match status" value="1"/>
</dbReference>
<gene>
    <name evidence="7" type="ORF">H8S55_00420</name>
</gene>
<dbReference type="PANTHER" id="PTHR43652">
    <property type="entry name" value="BASIC AMINO ACID ANTIPORTER YFCC-RELATED"/>
    <property type="match status" value="1"/>
</dbReference>
<feature type="transmembrane region" description="Helical" evidence="6">
    <location>
        <begin position="260"/>
        <end position="281"/>
    </location>
</feature>
<protein>
    <submittedName>
        <fullName evidence="7">YfcC family protein</fullName>
    </submittedName>
</protein>
<feature type="transmembrane region" description="Helical" evidence="6">
    <location>
        <begin position="147"/>
        <end position="170"/>
    </location>
</feature>
<evidence type="ECO:0000256" key="2">
    <source>
        <dbReference type="ARBA" id="ARBA00022475"/>
    </source>
</evidence>
<evidence type="ECO:0000313" key="8">
    <source>
        <dbReference type="Proteomes" id="UP000602260"/>
    </source>
</evidence>
<evidence type="ECO:0000256" key="3">
    <source>
        <dbReference type="ARBA" id="ARBA00022692"/>
    </source>
</evidence>
<feature type="transmembrane region" description="Helical" evidence="6">
    <location>
        <begin position="440"/>
        <end position="464"/>
    </location>
</feature>
<keyword evidence="5 6" id="KW-0472">Membrane</keyword>
<evidence type="ECO:0000256" key="5">
    <source>
        <dbReference type="ARBA" id="ARBA00023136"/>
    </source>
</evidence>
<dbReference type="AlphaFoldDB" id="A0A8J6J1H5"/>
<dbReference type="InterPro" id="IPR018385">
    <property type="entry name" value="C4_dicarb_anaerob_car-like"/>
</dbReference>
<keyword evidence="4 6" id="KW-1133">Transmembrane helix</keyword>
<evidence type="ECO:0000313" key="7">
    <source>
        <dbReference type="EMBL" id="MBC5715806.1"/>
    </source>
</evidence>
<proteinExistence type="predicted"/>
<dbReference type="PANTHER" id="PTHR43652:SF2">
    <property type="entry name" value="BASIC AMINO ACID ANTIPORTER YFCC-RELATED"/>
    <property type="match status" value="1"/>
</dbReference>
<reference evidence="7" key="1">
    <citation type="submission" date="2020-08" db="EMBL/GenBank/DDBJ databases">
        <title>Genome public.</title>
        <authorList>
            <person name="Liu C."/>
            <person name="Sun Q."/>
        </authorList>
    </citation>
    <scope>NUCLEOTIDE SEQUENCE</scope>
    <source>
        <strain evidence="7">BX5</strain>
    </source>
</reference>
<keyword evidence="3 6" id="KW-0812">Transmembrane</keyword>
<dbReference type="InterPro" id="IPR051679">
    <property type="entry name" value="DASS-Related_Transporters"/>
</dbReference>